<evidence type="ECO:0000313" key="1">
    <source>
        <dbReference type="Proteomes" id="UP000887565"/>
    </source>
</evidence>
<dbReference type="AlphaFoldDB" id="A0A915IHG8"/>
<protein>
    <submittedName>
        <fullName evidence="2">Uncharacterized protein</fullName>
    </submittedName>
</protein>
<proteinExistence type="predicted"/>
<sequence>MAYFFVAPFYPSGCRRLGQLEELLFRKRLGVLLLPWGIYVVDAKSIGYGGHFAELKETLKARIGCKKTIIKNSTILNGQVTCHNDRCSNTMKSICILFRIFFVQALGTLLLSISRSGSKHANQRWASSGADNNA</sequence>
<reference evidence="2" key="1">
    <citation type="submission" date="2022-11" db="UniProtKB">
        <authorList>
            <consortium name="WormBaseParasite"/>
        </authorList>
    </citation>
    <scope>IDENTIFICATION</scope>
</reference>
<keyword evidence="1" id="KW-1185">Reference proteome</keyword>
<dbReference type="WBParaSite" id="nRc.2.0.1.t13621-RA">
    <property type="protein sequence ID" value="nRc.2.0.1.t13621-RA"/>
    <property type="gene ID" value="nRc.2.0.1.g13621"/>
</dbReference>
<organism evidence="1 2">
    <name type="scientific">Romanomermis culicivorax</name>
    <name type="common">Nematode worm</name>
    <dbReference type="NCBI Taxonomy" id="13658"/>
    <lineage>
        <taxon>Eukaryota</taxon>
        <taxon>Metazoa</taxon>
        <taxon>Ecdysozoa</taxon>
        <taxon>Nematoda</taxon>
        <taxon>Enoplea</taxon>
        <taxon>Dorylaimia</taxon>
        <taxon>Mermithida</taxon>
        <taxon>Mermithoidea</taxon>
        <taxon>Mermithidae</taxon>
        <taxon>Romanomermis</taxon>
    </lineage>
</organism>
<evidence type="ECO:0000313" key="2">
    <source>
        <dbReference type="WBParaSite" id="nRc.2.0.1.t13621-RA"/>
    </source>
</evidence>
<dbReference type="Proteomes" id="UP000887565">
    <property type="component" value="Unplaced"/>
</dbReference>
<accession>A0A915IHG8</accession>
<name>A0A915IHG8_ROMCU</name>